<dbReference type="InParanoid" id="E2ANV1"/>
<sequence length="307" mass="34930">MEGETREYGLNETEEGKAVAVASRSCLPWGSCNMICLNNVLYFSAKVRGINFTGNEEGIVFTLEVNAIIANSLRALHDYPFKAHVLKSQAVRRVPMQMSGRTALSGVTSKVFPEKRVVIRSSATRNQTGIYFHLYEIYVWKYPSEAARIEMCARATFFFSDISYRFSSHLEDIIIANPACSTRGPQSWFYGDILPYDNSYAPTKIVPSDRTTSRYSPAQETIKNYKLTLTDSWNMAQTRIAMIRNTTVNFIFICKQMRKDLNNSVARQAKDSIPDSATSARFFSLTSSQEDKRNIKNLELRFNIYLV</sequence>
<keyword evidence="2" id="KW-1185">Reference proteome</keyword>
<proteinExistence type="predicted"/>
<protein>
    <submittedName>
        <fullName evidence="1">Uncharacterized protein</fullName>
    </submittedName>
</protein>
<dbReference type="AlphaFoldDB" id="E2ANV1"/>
<dbReference type="Proteomes" id="UP000000311">
    <property type="component" value="Unassembled WGS sequence"/>
</dbReference>
<name>E2ANV1_CAMFO</name>
<evidence type="ECO:0000313" key="1">
    <source>
        <dbReference type="EMBL" id="EFN64890.1"/>
    </source>
</evidence>
<evidence type="ECO:0000313" key="2">
    <source>
        <dbReference type="Proteomes" id="UP000000311"/>
    </source>
</evidence>
<organism evidence="2">
    <name type="scientific">Camponotus floridanus</name>
    <name type="common">Florida carpenter ant</name>
    <dbReference type="NCBI Taxonomy" id="104421"/>
    <lineage>
        <taxon>Eukaryota</taxon>
        <taxon>Metazoa</taxon>
        <taxon>Ecdysozoa</taxon>
        <taxon>Arthropoda</taxon>
        <taxon>Hexapoda</taxon>
        <taxon>Insecta</taxon>
        <taxon>Pterygota</taxon>
        <taxon>Neoptera</taxon>
        <taxon>Endopterygota</taxon>
        <taxon>Hymenoptera</taxon>
        <taxon>Apocrita</taxon>
        <taxon>Aculeata</taxon>
        <taxon>Formicoidea</taxon>
        <taxon>Formicidae</taxon>
        <taxon>Formicinae</taxon>
        <taxon>Camponotus</taxon>
    </lineage>
</organism>
<reference evidence="1 2" key="1">
    <citation type="journal article" date="2010" name="Science">
        <title>Genomic comparison of the ants Camponotus floridanus and Harpegnathos saltator.</title>
        <authorList>
            <person name="Bonasio R."/>
            <person name="Zhang G."/>
            <person name="Ye C."/>
            <person name="Mutti N.S."/>
            <person name="Fang X."/>
            <person name="Qin N."/>
            <person name="Donahue G."/>
            <person name="Yang P."/>
            <person name="Li Q."/>
            <person name="Li C."/>
            <person name="Zhang P."/>
            <person name="Huang Z."/>
            <person name="Berger S.L."/>
            <person name="Reinberg D."/>
            <person name="Wang J."/>
            <person name="Liebig J."/>
        </authorList>
    </citation>
    <scope>NUCLEOTIDE SEQUENCE [LARGE SCALE GENOMIC DNA]</scope>
    <source>
        <strain evidence="2">C129</strain>
    </source>
</reference>
<accession>E2ANV1</accession>
<gene>
    <name evidence="1" type="ORF">EAG_03045</name>
</gene>
<dbReference type="EMBL" id="GL441385">
    <property type="protein sequence ID" value="EFN64890.1"/>
    <property type="molecule type" value="Genomic_DNA"/>
</dbReference>